<keyword evidence="3 5" id="KW-0238">DNA-binding</keyword>
<dbReference type="PROSITE" id="PS50977">
    <property type="entry name" value="HTH_TETR_2"/>
    <property type="match status" value="1"/>
</dbReference>
<dbReference type="GO" id="GO:0003700">
    <property type="term" value="F:DNA-binding transcription factor activity"/>
    <property type="evidence" value="ECO:0007669"/>
    <property type="project" value="TreeGrafter"/>
</dbReference>
<comment type="caution">
    <text evidence="7">The sequence shown here is derived from an EMBL/GenBank/DDBJ whole genome shotgun (WGS) entry which is preliminary data.</text>
</comment>
<dbReference type="InterPro" id="IPR039538">
    <property type="entry name" value="BetI_C"/>
</dbReference>
<protein>
    <submittedName>
        <fullName evidence="7">AcrR family transcriptional regulator</fullName>
    </submittedName>
</protein>
<dbReference type="InterPro" id="IPR001647">
    <property type="entry name" value="HTH_TetR"/>
</dbReference>
<evidence type="ECO:0000256" key="1">
    <source>
        <dbReference type="ARBA" id="ARBA00022491"/>
    </source>
</evidence>
<keyword evidence="1" id="KW-0678">Repressor</keyword>
<dbReference type="Pfam" id="PF13977">
    <property type="entry name" value="TetR_C_6"/>
    <property type="match status" value="1"/>
</dbReference>
<dbReference type="InterPro" id="IPR036271">
    <property type="entry name" value="Tet_transcr_reg_TetR-rel_C_sf"/>
</dbReference>
<keyword evidence="2" id="KW-0805">Transcription regulation</keyword>
<keyword evidence="8" id="KW-1185">Reference proteome</keyword>
<keyword evidence="4" id="KW-0804">Transcription</keyword>
<dbReference type="Proteomes" id="UP000520767">
    <property type="component" value="Unassembled WGS sequence"/>
</dbReference>
<dbReference type="EMBL" id="JACHJQ010000001">
    <property type="protein sequence ID" value="MBB4904269.1"/>
    <property type="molecule type" value="Genomic_DNA"/>
</dbReference>
<evidence type="ECO:0000313" key="8">
    <source>
        <dbReference type="Proteomes" id="UP000520767"/>
    </source>
</evidence>
<dbReference type="InterPro" id="IPR009057">
    <property type="entry name" value="Homeodomain-like_sf"/>
</dbReference>
<dbReference type="Gene3D" id="1.10.357.10">
    <property type="entry name" value="Tetracycline Repressor, domain 2"/>
    <property type="match status" value="1"/>
</dbReference>
<proteinExistence type="predicted"/>
<reference evidence="7 8" key="1">
    <citation type="submission" date="2020-08" db="EMBL/GenBank/DDBJ databases">
        <title>Genomic Encyclopedia of Type Strains, Phase III (KMG-III): the genomes of soil and plant-associated and newly described type strains.</title>
        <authorList>
            <person name="Whitman W."/>
        </authorList>
    </citation>
    <scope>NUCLEOTIDE SEQUENCE [LARGE SCALE GENOMIC DNA]</scope>
    <source>
        <strain evidence="7 8">CECT 8960</strain>
    </source>
</reference>
<dbReference type="AlphaFoldDB" id="A0A7W7PZP0"/>
<dbReference type="PANTHER" id="PTHR30055">
    <property type="entry name" value="HTH-TYPE TRANSCRIPTIONAL REGULATOR RUTR"/>
    <property type="match status" value="1"/>
</dbReference>
<dbReference type="SUPFAM" id="SSF48498">
    <property type="entry name" value="Tetracyclin repressor-like, C-terminal domain"/>
    <property type="match status" value="1"/>
</dbReference>
<dbReference type="SUPFAM" id="SSF46689">
    <property type="entry name" value="Homeodomain-like"/>
    <property type="match status" value="1"/>
</dbReference>
<evidence type="ECO:0000313" key="7">
    <source>
        <dbReference type="EMBL" id="MBB4904269.1"/>
    </source>
</evidence>
<evidence type="ECO:0000256" key="4">
    <source>
        <dbReference type="ARBA" id="ARBA00023163"/>
    </source>
</evidence>
<evidence type="ECO:0000256" key="5">
    <source>
        <dbReference type="PROSITE-ProRule" id="PRU00335"/>
    </source>
</evidence>
<evidence type="ECO:0000256" key="3">
    <source>
        <dbReference type="ARBA" id="ARBA00023125"/>
    </source>
</evidence>
<sequence length="206" mass="23346">MSHVAERKPARRQIDKFAVRRAQLANSALRTLSKLGYAGTSLRDIAENSEFSHGVLHYYFRDKVDLITYCVRQYKAAQVARYDQVVAVSTTPGELRAQWIDAMVTTLRQDAPMHRLWYDLRNQSMFSESFRDDVRAIDSSLERMIGRIFAHYADLGGLRLAASAHLAYALVDGVFQNALLGHLSDDERAAADLPDQLGFILDRVVR</sequence>
<feature type="domain" description="HTH tetR-type" evidence="6">
    <location>
        <begin position="18"/>
        <end position="78"/>
    </location>
</feature>
<evidence type="ECO:0000259" key="6">
    <source>
        <dbReference type="PROSITE" id="PS50977"/>
    </source>
</evidence>
<gene>
    <name evidence="7" type="ORF">FHR82_000479</name>
</gene>
<dbReference type="PANTHER" id="PTHR30055:SF234">
    <property type="entry name" value="HTH-TYPE TRANSCRIPTIONAL REGULATOR BETI"/>
    <property type="match status" value="1"/>
</dbReference>
<evidence type="ECO:0000256" key="2">
    <source>
        <dbReference type="ARBA" id="ARBA00023015"/>
    </source>
</evidence>
<dbReference type="GO" id="GO:0000976">
    <property type="term" value="F:transcription cis-regulatory region binding"/>
    <property type="evidence" value="ECO:0007669"/>
    <property type="project" value="TreeGrafter"/>
</dbReference>
<name>A0A7W7PZP0_9PSEU</name>
<organism evidence="7 8">
    <name type="scientific">Actinophytocola algeriensis</name>
    <dbReference type="NCBI Taxonomy" id="1768010"/>
    <lineage>
        <taxon>Bacteria</taxon>
        <taxon>Bacillati</taxon>
        <taxon>Actinomycetota</taxon>
        <taxon>Actinomycetes</taxon>
        <taxon>Pseudonocardiales</taxon>
        <taxon>Pseudonocardiaceae</taxon>
    </lineage>
</organism>
<dbReference type="InterPro" id="IPR050109">
    <property type="entry name" value="HTH-type_TetR-like_transc_reg"/>
</dbReference>
<dbReference type="Pfam" id="PF00440">
    <property type="entry name" value="TetR_N"/>
    <property type="match status" value="1"/>
</dbReference>
<dbReference type="RefSeq" id="WP_184808541.1">
    <property type="nucleotide sequence ID" value="NZ_JACHJQ010000001.1"/>
</dbReference>
<feature type="DNA-binding region" description="H-T-H motif" evidence="5">
    <location>
        <begin position="41"/>
        <end position="60"/>
    </location>
</feature>
<accession>A0A7W7PZP0</accession>